<dbReference type="Proteomes" id="UP000559809">
    <property type="component" value="Unassembled WGS sequence"/>
</dbReference>
<comment type="function">
    <text evidence="6">Maltosyltransferase that uses maltose 1-phosphate (M1P) as the sugar donor to elongate linear or branched alpha-(1-&gt;4)-glucans. Is involved in a branched alpha-glucan biosynthetic pathway from trehalose, together with TreS, Mak and GlgB.</text>
</comment>
<feature type="binding site" evidence="6">
    <location>
        <position position="696"/>
    </location>
    <ligand>
        <name>alpha-maltose 1-phosphate</name>
        <dbReference type="ChEBI" id="CHEBI:63576"/>
    </ligand>
</feature>
<dbReference type="Gene3D" id="2.60.40.10">
    <property type="entry name" value="Immunoglobulins"/>
    <property type="match status" value="1"/>
</dbReference>
<dbReference type="Gene3D" id="2.60.40.1180">
    <property type="entry name" value="Golgi alpha-mannosidase II"/>
    <property type="match status" value="1"/>
</dbReference>
<proteinExistence type="inferred from homology"/>
<feature type="binding site" evidence="6">
    <location>
        <position position="738"/>
    </location>
    <ligand>
        <name>alpha-maltose 1-phosphate</name>
        <dbReference type="ChEBI" id="CHEBI:63576"/>
    </ligand>
</feature>
<keyword evidence="4 6" id="KW-0119">Carbohydrate metabolism</keyword>
<dbReference type="GO" id="GO:0030979">
    <property type="term" value="P:alpha-glucan biosynthetic process"/>
    <property type="evidence" value="ECO:0007669"/>
    <property type="project" value="UniProtKB-UniRule"/>
</dbReference>
<reference evidence="9 10" key="1">
    <citation type="submission" date="2020-07" db="EMBL/GenBank/DDBJ databases">
        <title>Taxonomic revisions and descriptions of new bacterial species based on genomic comparisons in the high-G+C-content subgroup of the family Alcaligenaceae.</title>
        <authorList>
            <person name="Szabo A."/>
            <person name="Felfoldi T."/>
        </authorList>
    </citation>
    <scope>NUCLEOTIDE SEQUENCE [LARGE SCALE GENOMIC DNA]</scope>
    <source>
        <strain evidence="9 10">LMG 24012</strain>
    </source>
</reference>
<dbReference type="CDD" id="cd11344">
    <property type="entry name" value="AmyAc_GlgE_like"/>
    <property type="match status" value="1"/>
</dbReference>
<accession>A0A853FYP8</accession>
<dbReference type="Pfam" id="PF00128">
    <property type="entry name" value="Alpha-amylase"/>
    <property type="match status" value="1"/>
</dbReference>
<keyword evidence="10" id="KW-1185">Reference proteome</keyword>
<dbReference type="HAMAP" id="MF_02124">
    <property type="entry name" value="GlgE"/>
    <property type="match status" value="1"/>
</dbReference>
<protein>
    <recommendedName>
        <fullName evidence="6">Alpha-1,4-glucan:maltose-1-phosphate maltosyltransferase</fullName>
        <shortName evidence="6">GMPMT</shortName>
        <ecNumber evidence="6">2.4.99.16</ecNumber>
    </recommendedName>
    <alternativeName>
        <fullName evidence="6">(1-&gt;4)-alpha-D-glucan:maltose-1-phosphate alpha-D-maltosyltransferase</fullName>
    </alternativeName>
</protein>
<dbReference type="Pfam" id="PF21702">
    <property type="entry name" value="GLGE_C"/>
    <property type="match status" value="1"/>
</dbReference>
<dbReference type="InterPro" id="IPR013783">
    <property type="entry name" value="Ig-like_fold"/>
</dbReference>
<evidence type="ECO:0000259" key="8">
    <source>
        <dbReference type="SMART" id="SM00642"/>
    </source>
</evidence>
<feature type="binding site" evidence="6">
    <location>
        <begin position="877"/>
        <end position="878"/>
    </location>
    <ligand>
        <name>alpha-maltose 1-phosphate</name>
        <dbReference type="ChEBI" id="CHEBI:63576"/>
    </ligand>
</feature>
<dbReference type="InterPro" id="IPR026585">
    <property type="entry name" value="GlgE"/>
</dbReference>
<evidence type="ECO:0000256" key="4">
    <source>
        <dbReference type="ARBA" id="ARBA00023277"/>
    </source>
</evidence>
<dbReference type="Gene3D" id="3.20.20.80">
    <property type="entry name" value="Glycosidases"/>
    <property type="match status" value="2"/>
</dbReference>
<dbReference type="InterPro" id="IPR017853">
    <property type="entry name" value="GH"/>
</dbReference>
<dbReference type="RefSeq" id="WP_180154105.1">
    <property type="nucleotide sequence ID" value="NZ_JACCEM010000003.1"/>
</dbReference>
<feature type="domain" description="Glycosyl hydrolase family 13 catalytic" evidence="8">
    <location>
        <begin position="553"/>
        <end position="902"/>
    </location>
</feature>
<dbReference type="InterPro" id="IPR006047">
    <property type="entry name" value="GH13_cat_dom"/>
</dbReference>
<feature type="region of interest" description="Disordered" evidence="7">
    <location>
        <begin position="474"/>
        <end position="502"/>
    </location>
</feature>
<dbReference type="GO" id="GO:0004553">
    <property type="term" value="F:hydrolase activity, hydrolyzing O-glycosyl compounds"/>
    <property type="evidence" value="ECO:0007669"/>
    <property type="project" value="InterPro"/>
</dbReference>
<feature type="site" description="Transition state stabilizer" evidence="6">
    <location>
        <position position="824"/>
    </location>
</feature>
<gene>
    <name evidence="6" type="primary">glgE</name>
    <name evidence="9" type="ORF">H0A72_05665</name>
</gene>
<dbReference type="SUPFAM" id="SSF51445">
    <property type="entry name" value="(Trans)glycosidases"/>
    <property type="match status" value="2"/>
</dbReference>
<feature type="binding site" evidence="6">
    <location>
        <position position="601"/>
    </location>
    <ligand>
        <name>alpha-maltose 1-phosphate</name>
        <dbReference type="ChEBI" id="CHEBI:63576"/>
    </ligand>
</feature>
<comment type="catalytic activity">
    <reaction evidence="5 6">
        <text>alpha-maltose 1-phosphate + [(1-&gt;4)-alpha-D-glucosyl](n) = [(1-&gt;4)-alpha-D-glucosyl](n+2) + phosphate</text>
        <dbReference type="Rhea" id="RHEA:42692"/>
        <dbReference type="Rhea" id="RHEA-COMP:9584"/>
        <dbReference type="Rhea" id="RHEA-COMP:10183"/>
        <dbReference type="ChEBI" id="CHEBI:15444"/>
        <dbReference type="ChEBI" id="CHEBI:43474"/>
        <dbReference type="ChEBI" id="CHEBI:63576"/>
        <dbReference type="EC" id="2.4.99.16"/>
    </reaction>
</comment>
<evidence type="ECO:0000256" key="3">
    <source>
        <dbReference type="ARBA" id="ARBA00022679"/>
    </source>
</evidence>
<dbReference type="EC" id="2.4.99.16" evidence="6"/>
<dbReference type="PANTHER" id="PTHR47786:SF2">
    <property type="entry name" value="GLYCOSYL HYDROLASE FAMILY 13 CATALYTIC DOMAIN-CONTAINING PROTEIN"/>
    <property type="match status" value="1"/>
</dbReference>
<organism evidence="9 10">
    <name type="scientific">Parapusillimonas granuli</name>
    <dbReference type="NCBI Taxonomy" id="380911"/>
    <lineage>
        <taxon>Bacteria</taxon>
        <taxon>Pseudomonadati</taxon>
        <taxon>Pseudomonadota</taxon>
        <taxon>Betaproteobacteria</taxon>
        <taxon>Burkholderiales</taxon>
        <taxon>Alcaligenaceae</taxon>
        <taxon>Parapusillimonas</taxon>
    </lineage>
</organism>
<evidence type="ECO:0000313" key="9">
    <source>
        <dbReference type="EMBL" id="NYT48792.1"/>
    </source>
</evidence>
<dbReference type="InterPro" id="IPR013780">
    <property type="entry name" value="Glyco_hydro_b"/>
</dbReference>
<feature type="region of interest" description="Disordered" evidence="7">
    <location>
        <begin position="603"/>
        <end position="624"/>
    </location>
</feature>
<evidence type="ECO:0000256" key="6">
    <source>
        <dbReference type="HAMAP-Rule" id="MF_02124"/>
    </source>
</evidence>
<dbReference type="InterPro" id="IPR049171">
    <property type="entry name" value="GLGE_C"/>
</dbReference>
<keyword evidence="3 6" id="KW-0808">Transferase</keyword>
<sequence length="1007" mass="112902">MRIYHLRHASDRPDWAAVCSHVKGLGFDHLLVSPPTDELERLAGPLARECGRAGLALLADLDPPAEAGPDAWAEAALAGLGAGLAGLRVLQPSRLDGRAWAGMIAHMHERHPDASFLAWTPGLSRQQLLDLADSGFDHVFSSLPWWDFRSDWLVEERARLREVAPVIAPVYMPEGRARRDDEQRALRWLWTAAFLGDGWLVQEGLEELAGAAALQEINRWVAQDASGTARIRGLTGPLSPVTALARLDAQASLLLVNPRDDEAVPVDARQAGARLPGSYTLSADAAASLPERLPPAGWLLLPLEQSRPVLMPTGVKAWRRKGVAEALAAPRIAIERVTPLVDDGAFAVKRSVGEAVEVQADIFMDGHAKLSACLLWRAVDEPNWRRVPMALVDNHRWSATFHPDRLGMHCYAVQAWRDDWLSYRDGLAKRVAAGQDVALDVEEGRMLIARYRDRIQDELPDMANTLASMLHRIGNPRSTMTPVPRKKSLLTGATPETGARDLPPAASEQIELLLSELWSSIMHEVPVRPFETTTPSHPLVVERREARYASWYELFPRSQAPEPGRHGSFRDVIARLPYIRRMGFDVLYMPPIHPIGMTNRKGRNNALKAEPDDPGSPYAIGSEDGGHDAVHPLLGSIEDFQELVSAAQAEHLEVALDFAIQCSPDHPWLKAHPEWFDWRPDGSLRYAENPPKRYEDIVNPEFYASSELAPGKAGLWKALRDVVLFWVSQGVRVFRVDNPHTKPLPFWQWLIAEVQGAHPDVIFLSEAFTHPKLMYRLGKLGFSQSYTYFTWRHGKHELTEYLLEVSRPPVSDYFRPHFFVNTPDINPHFLQESGRAGFLIRAALAATTSGLWGMYSGFELCEAAAIPGKEEYLDSEKYQLRHWDWDRPGNIAQAIASLNHIRRINPALQIQQGLEFHRVDNERILFFTRSTPERDNVVLVAISLDPHARQQGWLELPVAEWGLSGRPVPLHDLLGDQYFTARDAWRQVELTPDQPFLIWRLSAGTEA</sequence>
<feature type="binding site" evidence="6">
    <location>
        <position position="661"/>
    </location>
    <ligand>
        <name>alpha-maltose 1-phosphate</name>
        <dbReference type="ChEBI" id="CHEBI:63576"/>
    </ligand>
</feature>
<evidence type="ECO:0000256" key="7">
    <source>
        <dbReference type="SAM" id="MobiDB-lite"/>
    </source>
</evidence>
<dbReference type="Gene3D" id="1.20.58.80">
    <property type="entry name" value="Phosphotransferase system, lactose/cellobiose-type IIA subunit"/>
    <property type="match status" value="1"/>
</dbReference>
<keyword evidence="2 6" id="KW-0328">Glycosyltransferase</keyword>
<evidence type="ECO:0000313" key="10">
    <source>
        <dbReference type="Proteomes" id="UP000559809"/>
    </source>
</evidence>
<comment type="caution">
    <text evidence="9">The sequence shown here is derived from an EMBL/GenBank/DDBJ whole genome shotgun (WGS) entry which is preliminary data.</text>
</comment>
<dbReference type="PANTHER" id="PTHR47786">
    <property type="entry name" value="ALPHA-1,4-GLUCAN:MALTOSE-1-PHOSPHATE MALTOSYLTRANSFERASE"/>
    <property type="match status" value="1"/>
</dbReference>
<comment type="similarity">
    <text evidence="6">Belongs to the glycosyl hydrolase 13 family. GlgE subfamily.</text>
</comment>
<dbReference type="Pfam" id="PF11896">
    <property type="entry name" value="GlgE_dom_N_S"/>
    <property type="match status" value="1"/>
</dbReference>
<dbReference type="GO" id="GO:0016758">
    <property type="term" value="F:hexosyltransferase activity"/>
    <property type="evidence" value="ECO:0007669"/>
    <property type="project" value="UniProtKB-UniRule"/>
</dbReference>
<name>A0A853FYP8_9BURK</name>
<dbReference type="InterPro" id="IPR021828">
    <property type="entry name" value="GlgE_dom_N/S"/>
</dbReference>
<dbReference type="EMBL" id="JACCEM010000003">
    <property type="protein sequence ID" value="NYT48792.1"/>
    <property type="molecule type" value="Genomic_DNA"/>
</dbReference>
<comment type="subunit">
    <text evidence="1 6">Homodimer.</text>
</comment>
<evidence type="ECO:0000256" key="2">
    <source>
        <dbReference type="ARBA" id="ARBA00022676"/>
    </source>
</evidence>
<evidence type="ECO:0000256" key="5">
    <source>
        <dbReference type="ARBA" id="ARBA00048735"/>
    </source>
</evidence>
<dbReference type="AlphaFoldDB" id="A0A853FYP8"/>
<evidence type="ECO:0000256" key="1">
    <source>
        <dbReference type="ARBA" id="ARBA00011738"/>
    </source>
</evidence>
<dbReference type="SMART" id="SM00642">
    <property type="entry name" value="Aamy"/>
    <property type="match status" value="1"/>
</dbReference>
<feature type="active site" description="Nucleophile" evidence="6">
    <location>
        <position position="737"/>
    </location>
</feature>
<feature type="active site" description="Proton donor" evidence="6">
    <location>
        <position position="766"/>
    </location>
</feature>